<reference evidence="2 3" key="1">
    <citation type="journal article" date="2011" name="Environ. Microbiol.">
        <title>Genome of alkaliphilic Bacillus pseudofirmus OF4 reveals adaptations that support the ability to grow in an external pH range from 7.5 to 11.4.</title>
        <authorList>
            <person name="Janto B."/>
            <person name="Ahmed A."/>
            <person name="Ito M."/>
            <person name="Liu J."/>
            <person name="Hicks D.B."/>
            <person name="Pagni S."/>
            <person name="Fackelmayer O.J."/>
            <person name="Smith T.A."/>
            <person name="Earl J."/>
            <person name="Elbourne L.D."/>
            <person name="Hassan K."/>
            <person name="Paulsen I.T."/>
            <person name="Kolsto A.B."/>
            <person name="Tourasse N.J."/>
            <person name="Ehrlich G.D."/>
            <person name="Boissy R."/>
            <person name="Ivey D.M."/>
            <person name="Li G."/>
            <person name="Xue Y."/>
            <person name="Ma Y."/>
            <person name="Hu F.Z."/>
            <person name="Krulwich T.A."/>
        </authorList>
    </citation>
    <scope>NUCLEOTIDE SEQUENCE [LARGE SCALE GENOMIC DNA]</scope>
    <source>
        <strain evidence="3">ATCC BAA-2126 / JCM 17055 / OF4</strain>
    </source>
</reference>
<proteinExistence type="predicted"/>
<evidence type="ECO:0000313" key="2">
    <source>
        <dbReference type="EMBL" id="ADC49305.1"/>
    </source>
</evidence>
<dbReference type="EMBL" id="CP001878">
    <property type="protein sequence ID" value="ADC49305.1"/>
    <property type="molecule type" value="Genomic_DNA"/>
</dbReference>
<dbReference type="Proteomes" id="UP000001544">
    <property type="component" value="Chromosome"/>
</dbReference>
<protein>
    <submittedName>
        <fullName evidence="2">Uncharacterized protein</fullName>
    </submittedName>
</protein>
<gene>
    <name evidence="2" type="ordered locus">BpOF4_06225</name>
</gene>
<feature type="transmembrane region" description="Helical" evidence="1">
    <location>
        <begin position="6"/>
        <end position="27"/>
    </location>
</feature>
<keyword evidence="1" id="KW-1133">Transmembrane helix</keyword>
<organism evidence="2 3">
    <name type="scientific">Alkalihalophilus pseudofirmus (strain ATCC BAA-2126 / JCM 17055 / OF4)</name>
    <name type="common">Bacillus pseudofirmus</name>
    <dbReference type="NCBI Taxonomy" id="398511"/>
    <lineage>
        <taxon>Bacteria</taxon>
        <taxon>Bacillati</taxon>
        <taxon>Bacillota</taxon>
        <taxon>Bacilli</taxon>
        <taxon>Bacillales</taxon>
        <taxon>Bacillaceae</taxon>
        <taxon>Alkalihalophilus</taxon>
    </lineage>
</organism>
<dbReference type="AlphaFoldDB" id="D3FZR3"/>
<dbReference type="HOGENOM" id="CLU_2912910_0_0_9"/>
<evidence type="ECO:0000313" key="3">
    <source>
        <dbReference type="Proteomes" id="UP000001544"/>
    </source>
</evidence>
<accession>D3FZR3</accession>
<dbReference type="KEGG" id="bpf:BpOF4_06225"/>
<keyword evidence="1" id="KW-0812">Transmembrane</keyword>
<keyword evidence="3" id="KW-1185">Reference proteome</keyword>
<name>D3FZR3_ALKPO</name>
<keyword evidence="1" id="KW-0472">Membrane</keyword>
<evidence type="ECO:0000256" key="1">
    <source>
        <dbReference type="SAM" id="Phobius"/>
    </source>
</evidence>
<feature type="transmembrane region" description="Helical" evidence="1">
    <location>
        <begin position="34"/>
        <end position="53"/>
    </location>
</feature>
<sequence length="61" mass="7276">MFLSHSIMMSFAQLILAVLLFFILYKIRAKRKWFVILLSSPILMLVAFVYAAYQNIMLWPY</sequence>